<dbReference type="InterPro" id="IPR000700">
    <property type="entry name" value="PAS-assoc_C"/>
</dbReference>
<proteinExistence type="predicted"/>
<keyword evidence="1" id="KW-1133">Transmembrane helix</keyword>
<feature type="domain" description="EAL" evidence="5">
    <location>
        <begin position="658"/>
        <end position="906"/>
    </location>
</feature>
<dbReference type="SUPFAM" id="SSF141868">
    <property type="entry name" value="EAL domain-like"/>
    <property type="match status" value="1"/>
</dbReference>
<evidence type="ECO:0000256" key="1">
    <source>
        <dbReference type="SAM" id="Phobius"/>
    </source>
</evidence>
<organism evidence="7 8">
    <name type="scientific">Thiomicrorhabdus lithotrophica</name>
    <dbReference type="NCBI Taxonomy" id="2949997"/>
    <lineage>
        <taxon>Bacteria</taxon>
        <taxon>Pseudomonadati</taxon>
        <taxon>Pseudomonadota</taxon>
        <taxon>Gammaproteobacteria</taxon>
        <taxon>Thiotrichales</taxon>
        <taxon>Piscirickettsiaceae</taxon>
        <taxon>Thiomicrorhabdus</taxon>
    </lineage>
</organism>
<reference evidence="7 8" key="1">
    <citation type="submission" date="2022-06" db="EMBL/GenBank/DDBJ databases">
        <title>Thiomicrohabdus sp. nov, an obligately chemolithoautotrophic, sulfur-oxidizing bacterium isolated from beach of Guanyin Mountain. Amoy.</title>
        <authorList>
            <person name="Zhu H."/>
        </authorList>
    </citation>
    <scope>NUCLEOTIDE SEQUENCE [LARGE SCALE GENOMIC DNA]</scope>
    <source>
        <strain evidence="7 8">XGS-01</strain>
    </source>
</reference>
<dbReference type="InterPro" id="IPR000160">
    <property type="entry name" value="GGDEF_dom"/>
</dbReference>
<evidence type="ECO:0000259" key="4">
    <source>
        <dbReference type="PROSITE" id="PS50113"/>
    </source>
</evidence>
<dbReference type="SUPFAM" id="SSF55785">
    <property type="entry name" value="PYP-like sensor domain (PAS domain)"/>
    <property type="match status" value="1"/>
</dbReference>
<evidence type="ECO:0000313" key="8">
    <source>
        <dbReference type="Proteomes" id="UP001222275"/>
    </source>
</evidence>
<feature type="signal peptide" evidence="2">
    <location>
        <begin position="1"/>
        <end position="25"/>
    </location>
</feature>
<accession>A0ABY8CA98</accession>
<dbReference type="InterPro" id="IPR035965">
    <property type="entry name" value="PAS-like_dom_sf"/>
</dbReference>
<dbReference type="SMART" id="SM00052">
    <property type="entry name" value="EAL"/>
    <property type="match status" value="1"/>
</dbReference>
<gene>
    <name evidence="7" type="ORF">NR989_06200</name>
</gene>
<dbReference type="InterPro" id="IPR001633">
    <property type="entry name" value="EAL_dom"/>
</dbReference>
<dbReference type="PROSITE" id="PS50112">
    <property type="entry name" value="PAS"/>
    <property type="match status" value="1"/>
</dbReference>
<keyword evidence="2" id="KW-0732">Signal</keyword>
<dbReference type="SMART" id="SM00267">
    <property type="entry name" value="GGDEF"/>
    <property type="match status" value="1"/>
</dbReference>
<dbReference type="EMBL" id="CP102381">
    <property type="protein sequence ID" value="WEJ61605.1"/>
    <property type="molecule type" value="Genomic_DNA"/>
</dbReference>
<name>A0ABY8CA98_9GAMM</name>
<dbReference type="PROSITE" id="PS50113">
    <property type="entry name" value="PAC"/>
    <property type="match status" value="1"/>
</dbReference>
<evidence type="ECO:0000256" key="2">
    <source>
        <dbReference type="SAM" id="SignalP"/>
    </source>
</evidence>
<dbReference type="PANTHER" id="PTHR44757">
    <property type="entry name" value="DIGUANYLATE CYCLASE DGCP"/>
    <property type="match status" value="1"/>
</dbReference>
<dbReference type="InterPro" id="IPR035919">
    <property type="entry name" value="EAL_sf"/>
</dbReference>
<evidence type="ECO:0000313" key="7">
    <source>
        <dbReference type="EMBL" id="WEJ61605.1"/>
    </source>
</evidence>
<dbReference type="Gene3D" id="3.40.190.10">
    <property type="entry name" value="Periplasmic binding protein-like II"/>
    <property type="match status" value="2"/>
</dbReference>
<dbReference type="InterPro" id="IPR043128">
    <property type="entry name" value="Rev_trsase/Diguanyl_cyclase"/>
</dbReference>
<keyword evidence="8" id="KW-1185">Reference proteome</keyword>
<dbReference type="CDD" id="cd01948">
    <property type="entry name" value="EAL"/>
    <property type="match status" value="1"/>
</dbReference>
<dbReference type="CDD" id="cd00130">
    <property type="entry name" value="PAS"/>
    <property type="match status" value="1"/>
</dbReference>
<dbReference type="Gene3D" id="3.30.450.20">
    <property type="entry name" value="PAS domain"/>
    <property type="match status" value="1"/>
</dbReference>
<dbReference type="InterPro" id="IPR029787">
    <property type="entry name" value="Nucleotide_cyclase"/>
</dbReference>
<dbReference type="PROSITE" id="PS50883">
    <property type="entry name" value="EAL"/>
    <property type="match status" value="1"/>
</dbReference>
<feature type="domain" description="PAC" evidence="4">
    <location>
        <begin position="427"/>
        <end position="479"/>
    </location>
</feature>
<dbReference type="InterPro" id="IPR052155">
    <property type="entry name" value="Biofilm_reg_signaling"/>
</dbReference>
<evidence type="ECO:0000259" key="3">
    <source>
        <dbReference type="PROSITE" id="PS50112"/>
    </source>
</evidence>
<keyword evidence="1" id="KW-0812">Transmembrane</keyword>
<dbReference type="NCBIfam" id="TIGR00229">
    <property type="entry name" value="sensory_box"/>
    <property type="match status" value="1"/>
</dbReference>
<protein>
    <submittedName>
        <fullName evidence="7">EAL domain-containing protein</fullName>
    </submittedName>
</protein>
<evidence type="ECO:0000259" key="5">
    <source>
        <dbReference type="PROSITE" id="PS50883"/>
    </source>
</evidence>
<dbReference type="Pfam" id="PF12974">
    <property type="entry name" value="Phosphonate-bd"/>
    <property type="match status" value="1"/>
</dbReference>
<dbReference type="PANTHER" id="PTHR44757:SF2">
    <property type="entry name" value="BIOFILM ARCHITECTURE MAINTENANCE PROTEIN MBAA"/>
    <property type="match status" value="1"/>
</dbReference>
<dbReference type="InterPro" id="IPR000014">
    <property type="entry name" value="PAS"/>
</dbReference>
<feature type="chain" id="PRO_5045268918" evidence="2">
    <location>
        <begin position="26"/>
        <end position="906"/>
    </location>
</feature>
<feature type="domain" description="PAS" evidence="3">
    <location>
        <begin position="354"/>
        <end position="399"/>
    </location>
</feature>
<evidence type="ECO:0000259" key="6">
    <source>
        <dbReference type="PROSITE" id="PS50887"/>
    </source>
</evidence>
<dbReference type="SUPFAM" id="SSF55073">
    <property type="entry name" value="Nucleotide cyclase"/>
    <property type="match status" value="1"/>
</dbReference>
<dbReference type="NCBIfam" id="TIGR00254">
    <property type="entry name" value="GGDEF"/>
    <property type="match status" value="1"/>
</dbReference>
<sequence>MFFKNTKWVYLILLIQLSLPNLTQANEKITIGILAFRPIPQVEAQWKPLADYLSTSIQGFEFTIKPLNYTQLEFSVENKTIDFVFTNSSHFVQLAHKTSLSSPLATLINIKNNQPIRSFAGAILVHYDNTDIQTLSDLVGKKIATPSIKSFGGYKMQAFELYKAGIRVPEEIETIETSMPHDKALFAVINGEADAAFVRSGLLESMENQGIIKPNQVRVLKPTVDSEFPFLTSTRLYPEWPFAAMPHVEEALAGRVTGALLTLTHNSDITKAINIYGFRVPADYEPVRQVLRTLKVYPFDKVHEITFYDLWNQRRAEIIGLVVMLSIIMILAVMILAFNRRLKESYDELSKNHESLRIAAVAFDTQEAIFITDHNEKIIRVNKSFTRITGYSAEEAIGQLPCILQSGKQDTSFYNEIWVELKAKGYWQGEAWNKRKNGETFPVGQTITAIKDEKGLVTHYLFTFDDITVFKENEARINKLAFYDPLTGLANRRLLNERLHQARAHSTRNKDYFALLFIDLDHFKTLNDTLGHDIGDSLLVQVGKRLSESIRECDTVSRTGGDEFVILLEELAPPRENGAQHAKLIADKVLNHLAIPFMLKNHKQPITASIGISLYTDHNETIDEMMVRSDLAMYHAKSSGRNTVSFFDPSMQQAIQKRSLLERDLRNAILNNEFILYYQPKVDVTEHVIGYEALIRWQHSQQGLLPPAEFIQVAEECGQIINIGTWVLRQACLQLSLWAQSDKTQHLSIAINISEQQVSQDNFVETIIQAIDEFDCPPEKLELEITESLLMKDMLEVISKINQLKEKGISFAIDDFGTGYSSLNYLKQLPIDWLKIDRSFVHDMLNDTNDEAIVKTIIALSKTLGIKLIAEGVETKAQQEFLIHLGCPILQGNLFSKPLPLEQLGI</sequence>
<dbReference type="CDD" id="cd01949">
    <property type="entry name" value="GGDEF"/>
    <property type="match status" value="1"/>
</dbReference>
<dbReference type="RefSeq" id="WP_275593863.1">
    <property type="nucleotide sequence ID" value="NZ_CP102381.1"/>
</dbReference>
<dbReference type="Gene3D" id="3.20.20.450">
    <property type="entry name" value="EAL domain"/>
    <property type="match status" value="1"/>
</dbReference>
<dbReference type="Pfam" id="PF00563">
    <property type="entry name" value="EAL"/>
    <property type="match status" value="1"/>
</dbReference>
<dbReference type="SUPFAM" id="SSF53850">
    <property type="entry name" value="Periplasmic binding protein-like II"/>
    <property type="match status" value="1"/>
</dbReference>
<dbReference type="Pfam" id="PF00990">
    <property type="entry name" value="GGDEF"/>
    <property type="match status" value="1"/>
</dbReference>
<keyword evidence="1" id="KW-0472">Membrane</keyword>
<feature type="transmembrane region" description="Helical" evidence="1">
    <location>
        <begin position="318"/>
        <end position="338"/>
    </location>
</feature>
<feature type="domain" description="GGDEF" evidence="6">
    <location>
        <begin position="511"/>
        <end position="649"/>
    </location>
</feature>
<dbReference type="Proteomes" id="UP001222275">
    <property type="component" value="Chromosome"/>
</dbReference>
<dbReference type="Gene3D" id="3.30.70.270">
    <property type="match status" value="1"/>
</dbReference>
<dbReference type="Pfam" id="PF13426">
    <property type="entry name" value="PAS_9"/>
    <property type="match status" value="1"/>
</dbReference>
<dbReference type="PROSITE" id="PS50887">
    <property type="entry name" value="GGDEF"/>
    <property type="match status" value="1"/>
</dbReference>